<organism evidence="1">
    <name type="scientific">bioreactor metagenome</name>
    <dbReference type="NCBI Taxonomy" id="1076179"/>
    <lineage>
        <taxon>unclassified sequences</taxon>
        <taxon>metagenomes</taxon>
        <taxon>ecological metagenomes</taxon>
    </lineage>
</organism>
<reference evidence="1" key="1">
    <citation type="submission" date="2019-08" db="EMBL/GenBank/DDBJ databases">
        <authorList>
            <person name="Kucharzyk K."/>
            <person name="Murdoch R.W."/>
            <person name="Higgins S."/>
            <person name="Loffler F."/>
        </authorList>
    </citation>
    <scope>NUCLEOTIDE SEQUENCE</scope>
</reference>
<name>A0A645HKV3_9ZZZZ</name>
<proteinExistence type="predicted"/>
<accession>A0A645HKV3</accession>
<dbReference type="AlphaFoldDB" id="A0A645HKV3"/>
<protein>
    <submittedName>
        <fullName evidence="1">Uncharacterized protein</fullName>
    </submittedName>
</protein>
<comment type="caution">
    <text evidence="1">The sequence shown here is derived from an EMBL/GenBank/DDBJ whole genome shotgun (WGS) entry which is preliminary data.</text>
</comment>
<dbReference type="EMBL" id="VSSQ01095531">
    <property type="protein sequence ID" value="MPN39617.1"/>
    <property type="molecule type" value="Genomic_DNA"/>
</dbReference>
<gene>
    <name evidence="1" type="ORF">SDC9_187145</name>
</gene>
<evidence type="ECO:0000313" key="1">
    <source>
        <dbReference type="EMBL" id="MPN39617.1"/>
    </source>
</evidence>
<sequence length="92" mass="9931">MNLAQCAQLEAFDHQIDHLIALGHQRCGGFHQGLFGGRQRTLAVGLPFFVDQAAGVLHCGGAVFRRQRPVADFLGGVVHGHRVFVGDDLEVA</sequence>